<sequence length="235" mass="25886">MSSKDDVITFSSYQEVQDLESAMMTSAVMSSQSADEESSAGALSVDDISSDITISSCEEKRKSWISVDEVNSDVSNQQVANVQPADAFCLRAKDSANGLCDDGIISRSVVEIEKKSVDGISHMLKRNQQVHSFKCVSVAVLQTTKEELVTRKDFRISAVASIQRTRWKESMAEIESCNCLKSRRQDLYYSGSLLAIFPWVVLSTRFLFEAFGQCTSSHLGTEPACTSADTKCENL</sequence>
<evidence type="ECO:0000313" key="1">
    <source>
        <dbReference type="EMBL" id="KZV31972.1"/>
    </source>
</evidence>
<dbReference type="AlphaFoldDB" id="A0A2Z7BCB4"/>
<dbReference type="EMBL" id="KV006981">
    <property type="protein sequence ID" value="KZV31972.1"/>
    <property type="molecule type" value="Genomic_DNA"/>
</dbReference>
<gene>
    <name evidence="1" type="ORF">F511_39736</name>
</gene>
<keyword evidence="2" id="KW-1185">Reference proteome</keyword>
<accession>A0A2Z7BCB4</accession>
<organism evidence="1 2">
    <name type="scientific">Dorcoceras hygrometricum</name>
    <dbReference type="NCBI Taxonomy" id="472368"/>
    <lineage>
        <taxon>Eukaryota</taxon>
        <taxon>Viridiplantae</taxon>
        <taxon>Streptophyta</taxon>
        <taxon>Embryophyta</taxon>
        <taxon>Tracheophyta</taxon>
        <taxon>Spermatophyta</taxon>
        <taxon>Magnoliopsida</taxon>
        <taxon>eudicotyledons</taxon>
        <taxon>Gunneridae</taxon>
        <taxon>Pentapetalae</taxon>
        <taxon>asterids</taxon>
        <taxon>lamiids</taxon>
        <taxon>Lamiales</taxon>
        <taxon>Gesneriaceae</taxon>
        <taxon>Didymocarpoideae</taxon>
        <taxon>Trichosporeae</taxon>
        <taxon>Loxocarpinae</taxon>
        <taxon>Dorcoceras</taxon>
    </lineage>
</organism>
<reference evidence="1 2" key="1">
    <citation type="journal article" date="2015" name="Proc. Natl. Acad. Sci. U.S.A.">
        <title>The resurrection genome of Boea hygrometrica: A blueprint for survival of dehydration.</title>
        <authorList>
            <person name="Xiao L."/>
            <person name="Yang G."/>
            <person name="Zhang L."/>
            <person name="Yang X."/>
            <person name="Zhao S."/>
            <person name="Ji Z."/>
            <person name="Zhou Q."/>
            <person name="Hu M."/>
            <person name="Wang Y."/>
            <person name="Chen M."/>
            <person name="Xu Y."/>
            <person name="Jin H."/>
            <person name="Xiao X."/>
            <person name="Hu G."/>
            <person name="Bao F."/>
            <person name="Hu Y."/>
            <person name="Wan P."/>
            <person name="Li L."/>
            <person name="Deng X."/>
            <person name="Kuang T."/>
            <person name="Xiang C."/>
            <person name="Zhu J.K."/>
            <person name="Oliver M.J."/>
            <person name="He Y."/>
        </authorList>
    </citation>
    <scope>NUCLEOTIDE SEQUENCE [LARGE SCALE GENOMIC DNA]</scope>
    <source>
        <strain evidence="2">cv. XS01</strain>
    </source>
</reference>
<name>A0A2Z7BCB4_9LAMI</name>
<protein>
    <submittedName>
        <fullName evidence="1">Uncharacterized protein</fullName>
    </submittedName>
</protein>
<evidence type="ECO:0000313" key="2">
    <source>
        <dbReference type="Proteomes" id="UP000250235"/>
    </source>
</evidence>
<proteinExistence type="predicted"/>
<dbReference type="Proteomes" id="UP000250235">
    <property type="component" value="Unassembled WGS sequence"/>
</dbReference>